<keyword evidence="1" id="KW-1133">Transmembrane helix</keyword>
<accession>A0A194WSU6</accession>
<dbReference type="KEGG" id="psco:LY89DRAFT_688989"/>
<dbReference type="Proteomes" id="UP000070700">
    <property type="component" value="Unassembled WGS sequence"/>
</dbReference>
<evidence type="ECO:0000313" key="3">
    <source>
        <dbReference type="Proteomes" id="UP000070700"/>
    </source>
</evidence>
<dbReference type="InParanoid" id="A0A194WSU6"/>
<evidence type="ECO:0000313" key="2">
    <source>
        <dbReference type="EMBL" id="KUJ11026.1"/>
    </source>
</evidence>
<dbReference type="GeneID" id="28825550"/>
<feature type="transmembrane region" description="Helical" evidence="1">
    <location>
        <begin position="38"/>
        <end position="59"/>
    </location>
</feature>
<name>A0A194WSU6_MOLSC</name>
<reference evidence="2 3" key="1">
    <citation type="submission" date="2015-10" db="EMBL/GenBank/DDBJ databases">
        <title>Full genome of DAOMC 229536 Phialocephala scopiformis, a fungal endophyte of spruce producing the potent anti-insectan compound rugulosin.</title>
        <authorList>
            <consortium name="DOE Joint Genome Institute"/>
            <person name="Walker A.K."/>
            <person name="Frasz S.L."/>
            <person name="Seifert K.A."/>
            <person name="Miller J.D."/>
            <person name="Mondo S.J."/>
            <person name="Labutti K."/>
            <person name="Lipzen A."/>
            <person name="Dockter R."/>
            <person name="Kennedy M."/>
            <person name="Grigoriev I.V."/>
            <person name="Spatafora J.W."/>
        </authorList>
    </citation>
    <scope>NUCLEOTIDE SEQUENCE [LARGE SCALE GENOMIC DNA]</scope>
    <source>
        <strain evidence="2 3">CBS 120377</strain>
    </source>
</reference>
<keyword evidence="1" id="KW-0472">Membrane</keyword>
<gene>
    <name evidence="2" type="ORF">LY89DRAFT_688989</name>
</gene>
<dbReference type="AlphaFoldDB" id="A0A194WSU6"/>
<feature type="transmembrane region" description="Helical" evidence="1">
    <location>
        <begin position="6"/>
        <end position="26"/>
    </location>
</feature>
<protein>
    <submittedName>
        <fullName evidence="2">Uncharacterized protein</fullName>
    </submittedName>
</protein>
<dbReference type="EMBL" id="KQ947427">
    <property type="protein sequence ID" value="KUJ11026.1"/>
    <property type="molecule type" value="Genomic_DNA"/>
</dbReference>
<feature type="transmembrane region" description="Helical" evidence="1">
    <location>
        <begin position="79"/>
        <end position="98"/>
    </location>
</feature>
<keyword evidence="3" id="KW-1185">Reference proteome</keyword>
<proteinExistence type="predicted"/>
<evidence type="ECO:0000256" key="1">
    <source>
        <dbReference type="SAM" id="Phobius"/>
    </source>
</evidence>
<keyword evidence="1" id="KW-0812">Transmembrane</keyword>
<organism evidence="2 3">
    <name type="scientific">Mollisia scopiformis</name>
    <name type="common">Conifer needle endophyte fungus</name>
    <name type="synonym">Phialocephala scopiformis</name>
    <dbReference type="NCBI Taxonomy" id="149040"/>
    <lineage>
        <taxon>Eukaryota</taxon>
        <taxon>Fungi</taxon>
        <taxon>Dikarya</taxon>
        <taxon>Ascomycota</taxon>
        <taxon>Pezizomycotina</taxon>
        <taxon>Leotiomycetes</taxon>
        <taxon>Helotiales</taxon>
        <taxon>Mollisiaceae</taxon>
        <taxon>Mollisia</taxon>
    </lineage>
</organism>
<dbReference type="RefSeq" id="XP_018065381.1">
    <property type="nucleotide sequence ID" value="XM_018215824.1"/>
</dbReference>
<sequence length="130" mass="14708">MPVIYGSISVLRLLLFYLFVYLRIAVDEPIRVLCWQIFPIPILNGLLDGILFITGVLAVPGTGVFGKHRRQTDPGEGFWSGWSFAEITMFIMLLVLFGHNISVTLGVQVTYRECKLHHVENRSLQVSESD</sequence>